<gene>
    <name evidence="8 10" type="primary">tpiA</name>
    <name evidence="10" type="ORF">BUCINSTRO3249_0200</name>
</gene>
<dbReference type="UniPathway" id="UPA00138"/>
<dbReference type="EMBL" id="LR025085">
    <property type="protein sequence ID" value="VAX76549.1"/>
    <property type="molecule type" value="Genomic_DNA"/>
</dbReference>
<accession>A0A3B1E9H3</accession>
<dbReference type="Gene3D" id="3.20.20.70">
    <property type="entry name" value="Aldolase class I"/>
    <property type="match status" value="1"/>
</dbReference>
<evidence type="ECO:0000313" key="11">
    <source>
        <dbReference type="Proteomes" id="UP000271849"/>
    </source>
</evidence>
<feature type="binding site" evidence="8">
    <location>
        <begin position="9"/>
        <end position="11"/>
    </location>
    <ligand>
        <name>substrate</name>
    </ligand>
</feature>
<dbReference type="GO" id="GO:0006094">
    <property type="term" value="P:gluconeogenesis"/>
    <property type="evidence" value="ECO:0007669"/>
    <property type="project" value="UniProtKB-UniRule"/>
</dbReference>
<dbReference type="InterPro" id="IPR013785">
    <property type="entry name" value="Aldolase_TIM"/>
</dbReference>
<protein>
    <recommendedName>
        <fullName evidence="8 9">Triosephosphate isomerase</fullName>
        <shortName evidence="8">TIM</shortName>
        <shortName evidence="8">TPI</shortName>
        <ecNumber evidence="8 9">5.3.1.1</ecNumber>
    </recommendedName>
    <alternativeName>
        <fullName evidence="8">Triose-phosphate isomerase</fullName>
    </alternativeName>
</protein>
<dbReference type="NCBIfam" id="TIGR00419">
    <property type="entry name" value="tim"/>
    <property type="match status" value="1"/>
</dbReference>
<reference evidence="11" key="1">
    <citation type="submission" date="2018-09" db="EMBL/GenBank/DDBJ databases">
        <authorList>
            <person name="Manzano-Marin A."/>
            <person name="Manzano-Marin A."/>
        </authorList>
    </citation>
    <scope>NUCLEOTIDE SEQUENCE [LARGE SCALE GENOMIC DNA]</scope>
    <source>
        <strain evidence="11">BuCistrobi</strain>
    </source>
</reference>
<dbReference type="InterPro" id="IPR035990">
    <property type="entry name" value="TIM_sf"/>
</dbReference>
<comment type="pathway">
    <text evidence="1 8 9">Carbohydrate degradation; glycolysis; D-glyceraldehyde 3-phosphate from glycerone phosphate: step 1/1.</text>
</comment>
<dbReference type="AlphaFoldDB" id="A0A3B1E9H3"/>
<dbReference type="InterPro" id="IPR022896">
    <property type="entry name" value="TrioseP_Isoase_bac/euk"/>
</dbReference>
<evidence type="ECO:0000256" key="2">
    <source>
        <dbReference type="ARBA" id="ARBA00004939"/>
    </source>
</evidence>
<proteinExistence type="inferred from homology"/>
<evidence type="ECO:0000256" key="8">
    <source>
        <dbReference type="HAMAP-Rule" id="MF_00147"/>
    </source>
</evidence>
<evidence type="ECO:0000256" key="4">
    <source>
        <dbReference type="ARBA" id="ARBA00022432"/>
    </source>
</evidence>
<dbReference type="PROSITE" id="PS00171">
    <property type="entry name" value="TIM_1"/>
    <property type="match status" value="1"/>
</dbReference>
<dbReference type="Pfam" id="PF00121">
    <property type="entry name" value="TIM"/>
    <property type="match status" value="1"/>
</dbReference>
<evidence type="ECO:0000256" key="9">
    <source>
        <dbReference type="RuleBase" id="RU363013"/>
    </source>
</evidence>
<dbReference type="HAMAP" id="MF_00147_B">
    <property type="entry name" value="TIM_B"/>
    <property type="match status" value="1"/>
</dbReference>
<comment type="pathway">
    <text evidence="8 9">Carbohydrate biosynthesis; gluconeogenesis.</text>
</comment>
<evidence type="ECO:0000313" key="10">
    <source>
        <dbReference type="EMBL" id="VAX76549.1"/>
    </source>
</evidence>
<evidence type="ECO:0000256" key="6">
    <source>
        <dbReference type="ARBA" id="ARBA00023152"/>
    </source>
</evidence>
<dbReference type="GO" id="GO:0005829">
    <property type="term" value="C:cytosol"/>
    <property type="evidence" value="ECO:0007669"/>
    <property type="project" value="TreeGrafter"/>
</dbReference>
<sequence>MIKPIIIGNWKLNGNTKLIRNFFKPLNLFLESYSNNCTTIIAPPILYANIIQNCIPLDKKNFFLGAQNIDCHLSGSFTGEISSLMIKDIKIKYVIIGHSERRFYHNETNAMIAKKFCILKEQNLIPILCIGDTIKEKEENKTKEVCIQQIDTIFNMNPYKTNIFDNSIIAYEPLWAIGSGRAANPKSVQSIIHFIRNYIIKKSDHKIKNLFMQYGGSINKKNAKEFIYQKDIDGLLIGGASLKIKEFTKIIEIINT</sequence>
<dbReference type="Proteomes" id="UP000271849">
    <property type="component" value="Chromosome"/>
</dbReference>
<feature type="binding site" evidence="8">
    <location>
        <position position="178"/>
    </location>
    <ligand>
        <name>substrate</name>
    </ligand>
</feature>
<keyword evidence="7 8" id="KW-0413">Isomerase</keyword>
<keyword evidence="5 8" id="KW-0963">Cytoplasm</keyword>
<dbReference type="InterPro" id="IPR020861">
    <property type="entry name" value="Triosephosphate_isomerase_AS"/>
</dbReference>
<keyword evidence="6 8" id="KW-0324">Glycolysis</keyword>
<comment type="pathway">
    <text evidence="2">Carbohydrate metabolism; erythritol degradation.</text>
</comment>
<dbReference type="CDD" id="cd00311">
    <property type="entry name" value="TIM"/>
    <property type="match status" value="1"/>
</dbReference>
<comment type="function">
    <text evidence="8">Involved in the gluconeogenesis. Catalyzes stereospecifically the conversion of dihydroxyacetone phosphate (DHAP) to D-glyceraldehyde-3-phosphate (G3P).</text>
</comment>
<evidence type="ECO:0000256" key="3">
    <source>
        <dbReference type="ARBA" id="ARBA00007422"/>
    </source>
</evidence>
<keyword evidence="4 8" id="KW-0312">Gluconeogenesis</keyword>
<feature type="binding site" evidence="8">
    <location>
        <begin position="238"/>
        <end position="239"/>
    </location>
    <ligand>
        <name>substrate</name>
    </ligand>
</feature>
<feature type="binding site" evidence="8">
    <location>
        <position position="217"/>
    </location>
    <ligand>
        <name>substrate</name>
    </ligand>
</feature>
<dbReference type="GO" id="GO:0046166">
    <property type="term" value="P:glyceraldehyde-3-phosphate biosynthetic process"/>
    <property type="evidence" value="ECO:0007669"/>
    <property type="project" value="TreeGrafter"/>
</dbReference>
<evidence type="ECO:0000256" key="7">
    <source>
        <dbReference type="ARBA" id="ARBA00023235"/>
    </source>
</evidence>
<comment type="similarity">
    <text evidence="3 8 9">Belongs to the triosephosphate isomerase family.</text>
</comment>
<comment type="catalytic activity">
    <reaction evidence="8 9">
        <text>D-glyceraldehyde 3-phosphate = dihydroxyacetone phosphate</text>
        <dbReference type="Rhea" id="RHEA:18585"/>
        <dbReference type="ChEBI" id="CHEBI:57642"/>
        <dbReference type="ChEBI" id="CHEBI:59776"/>
        <dbReference type="EC" id="5.3.1.1"/>
    </reaction>
</comment>
<dbReference type="PANTHER" id="PTHR21139">
    <property type="entry name" value="TRIOSEPHOSPHATE ISOMERASE"/>
    <property type="match status" value="1"/>
</dbReference>
<dbReference type="SUPFAM" id="SSF51351">
    <property type="entry name" value="Triosephosphate isomerase (TIM)"/>
    <property type="match status" value="1"/>
</dbReference>
<dbReference type="InterPro" id="IPR000652">
    <property type="entry name" value="Triosephosphate_isomerase"/>
</dbReference>
<dbReference type="PANTHER" id="PTHR21139:SF42">
    <property type="entry name" value="TRIOSEPHOSPHATE ISOMERASE"/>
    <property type="match status" value="1"/>
</dbReference>
<dbReference type="OrthoDB" id="9809429at2"/>
<dbReference type="UniPathway" id="UPA00109">
    <property type="reaction ID" value="UER00189"/>
</dbReference>
<organism evidence="10 11">
    <name type="scientific">Buchnera aphidicola</name>
    <name type="common">Cinara strobi</name>
    <dbReference type="NCBI Taxonomy" id="1921549"/>
    <lineage>
        <taxon>Bacteria</taxon>
        <taxon>Pseudomonadati</taxon>
        <taxon>Pseudomonadota</taxon>
        <taxon>Gammaproteobacteria</taxon>
        <taxon>Enterobacterales</taxon>
        <taxon>Erwiniaceae</taxon>
        <taxon>Buchnera</taxon>
    </lineage>
</organism>
<name>A0A3B1E9H3_9GAMM</name>
<dbReference type="PROSITE" id="PS51440">
    <property type="entry name" value="TIM_2"/>
    <property type="match status" value="1"/>
</dbReference>
<feature type="active site" description="Electrophile" evidence="8">
    <location>
        <position position="98"/>
    </location>
</feature>
<dbReference type="RefSeq" id="WP_158349080.1">
    <property type="nucleotide sequence ID" value="NZ_LR025085.1"/>
</dbReference>
<comment type="subunit">
    <text evidence="8 9">Homodimer.</text>
</comment>
<dbReference type="FunFam" id="3.20.20.70:FF:000016">
    <property type="entry name" value="Triosephosphate isomerase"/>
    <property type="match status" value="1"/>
</dbReference>
<feature type="active site" description="Proton acceptor" evidence="8">
    <location>
        <position position="172"/>
    </location>
</feature>
<dbReference type="GO" id="GO:0006096">
    <property type="term" value="P:glycolytic process"/>
    <property type="evidence" value="ECO:0007669"/>
    <property type="project" value="UniProtKB-UniRule"/>
</dbReference>
<dbReference type="EC" id="5.3.1.1" evidence="8 9"/>
<evidence type="ECO:0000256" key="1">
    <source>
        <dbReference type="ARBA" id="ARBA00004680"/>
    </source>
</evidence>
<dbReference type="STRING" id="1921549.GCA_900128825_00199"/>
<dbReference type="GO" id="GO:0019563">
    <property type="term" value="P:glycerol catabolic process"/>
    <property type="evidence" value="ECO:0007669"/>
    <property type="project" value="TreeGrafter"/>
</dbReference>
<comment type="subcellular location">
    <subcellularLocation>
        <location evidence="8 9">Cytoplasm</location>
    </subcellularLocation>
</comment>
<dbReference type="GO" id="GO:0004807">
    <property type="term" value="F:triose-phosphate isomerase activity"/>
    <property type="evidence" value="ECO:0007669"/>
    <property type="project" value="UniProtKB-UniRule"/>
</dbReference>
<evidence type="ECO:0000256" key="5">
    <source>
        <dbReference type="ARBA" id="ARBA00022490"/>
    </source>
</evidence>